<evidence type="ECO:0000256" key="2">
    <source>
        <dbReference type="ARBA" id="ARBA00022617"/>
    </source>
</evidence>
<dbReference type="InterPro" id="IPR009056">
    <property type="entry name" value="Cyt_c-like_dom"/>
</dbReference>
<dbReference type="PROSITE" id="PS51007">
    <property type="entry name" value="CYTC"/>
    <property type="match status" value="1"/>
</dbReference>
<evidence type="ECO:0000313" key="9">
    <source>
        <dbReference type="EMBL" id="MFC4210724.1"/>
    </source>
</evidence>
<evidence type="ECO:0000256" key="5">
    <source>
        <dbReference type="ARBA" id="ARBA00023004"/>
    </source>
</evidence>
<dbReference type="PANTHER" id="PTHR19328:SF75">
    <property type="entry name" value="ALDOSE SUGAR DEHYDROGENASE YLII"/>
    <property type="match status" value="1"/>
</dbReference>
<keyword evidence="2 6" id="KW-0349">Heme</keyword>
<keyword evidence="3 6" id="KW-0479">Metal-binding</keyword>
<dbReference type="InterPro" id="IPR011042">
    <property type="entry name" value="6-blade_b-propeller_TolB-like"/>
</dbReference>
<keyword evidence="1" id="KW-0813">Transport</keyword>
<keyword evidence="4" id="KW-0249">Electron transport</keyword>
<dbReference type="PRINTS" id="PR00606">
    <property type="entry name" value="CYTCHROMECID"/>
</dbReference>
<comment type="caution">
    <text evidence="9">The sequence shown here is derived from an EMBL/GenBank/DDBJ whole genome shotgun (WGS) entry which is preliminary data.</text>
</comment>
<dbReference type="PANTHER" id="PTHR19328">
    <property type="entry name" value="HEDGEHOG-INTERACTING PROTEIN"/>
    <property type="match status" value="1"/>
</dbReference>
<evidence type="ECO:0000259" key="7">
    <source>
        <dbReference type="PROSITE" id="PS50093"/>
    </source>
</evidence>
<evidence type="ECO:0000313" key="10">
    <source>
        <dbReference type="Proteomes" id="UP001595789"/>
    </source>
</evidence>
<protein>
    <submittedName>
        <fullName evidence="9">PQQ-dependent sugar dehydrogenase</fullName>
    </submittedName>
</protein>
<proteinExistence type="predicted"/>
<name>A0ABV8P613_9SPHI</name>
<dbReference type="PROSITE" id="PS50093">
    <property type="entry name" value="PKD"/>
    <property type="match status" value="1"/>
</dbReference>
<dbReference type="Proteomes" id="UP001595789">
    <property type="component" value="Unassembled WGS sequence"/>
</dbReference>
<dbReference type="Pfam" id="PF00034">
    <property type="entry name" value="Cytochrom_C"/>
    <property type="match status" value="1"/>
</dbReference>
<dbReference type="Pfam" id="PF07995">
    <property type="entry name" value="GSDH"/>
    <property type="match status" value="1"/>
</dbReference>
<organism evidence="9 10">
    <name type="scientific">Pedobacter lithocola</name>
    <dbReference type="NCBI Taxonomy" id="1908239"/>
    <lineage>
        <taxon>Bacteria</taxon>
        <taxon>Pseudomonadati</taxon>
        <taxon>Bacteroidota</taxon>
        <taxon>Sphingobacteriia</taxon>
        <taxon>Sphingobacteriales</taxon>
        <taxon>Sphingobacteriaceae</taxon>
        <taxon>Pedobacter</taxon>
    </lineage>
</organism>
<dbReference type="InterPro" id="IPR002324">
    <property type="entry name" value="Cyt_c_ID"/>
</dbReference>
<sequence length="899" mass="98724">MKTVFTILLSGIAFTLFLSSILFNKNLIYPNKLSLNSDKILKIDTPDQDRFVKVNLVQGEFTEPTEMSVLPNLDILVAQRRGELMLYKNQTKKLVQVAKLDVYSKTSLADVNAEEGLLGLTIDPQYASNQYVYLFYSPTGKSVNRLSRFKMVNDMLSMSSEKIILEFYSQREICCHTGGSLAFGPDRLLYISTGDNSTPFDVPKQQFVNKGYAPLDNRAGLEQYDSRRSAGNTNDLRGKVLRIKVQEDGTYTIPNSNLFPKGTDKTKPEIYVMGNRNPYRISVDKKTGFLYWGEVGPDASNDDELRGPRGYDEVNQARAAGNFGWPYFIGNNYPYKAYDFTNGTNGPAFDAAGAVNNSPNNTGLGIVPAAQPAFIWYPYGDSKEFPQVGSGGRTAMAGPVLYTSANASPYPAYYNGKLIIYEWVRGWVKAVTMAANGDYLSMEPFMANIPLAAPIDMELGSDGKIYILEYGKGWFSKNPDAGIVRIDYLKGNRPPVVSNLQIDKPSGLLPYKMIAKVKATDADGGKLTYIWNLGGGLKKTTTVPEIQHTFTKIGEFPISVQVIDSEKASSKSQVISVFAGNEHPKVDVVLNGNKSFYFPGKEITYKVLVTDKGAVVNKERIYISSAYTEGSDLAGAQLGHQQAAQTMVGKSLMAKSDCSTCHKVSSASIGPAFDKISSKYQQDSKAIDYLASKIIKGSSGVWGEVPMPAHPSMKESEVKQIVEWVLSLSAKGTAAASLPTTGTITPPQNINKDKPVFTLKASYTDLGAKGLKPLTTTNTYNLIGNTISSIDIKEFSGFIRKSNNAFELTKSSSWLKLASIDLTDVKSMNLIPYSNNDYMVELRLDKIDGKLLGNSNGTKSIAIKEFVIDKKFHDVFIVFKANGESKNKLVVSDITVEAK</sequence>
<evidence type="ECO:0000256" key="6">
    <source>
        <dbReference type="PROSITE-ProRule" id="PRU00433"/>
    </source>
</evidence>
<dbReference type="InterPro" id="IPR013783">
    <property type="entry name" value="Ig-like_fold"/>
</dbReference>
<dbReference type="Gene3D" id="2.60.40.10">
    <property type="entry name" value="Immunoglobulins"/>
    <property type="match status" value="1"/>
</dbReference>
<dbReference type="InterPro" id="IPR011041">
    <property type="entry name" value="Quinoprot_gluc/sorb_DH_b-prop"/>
</dbReference>
<dbReference type="InterPro" id="IPR012938">
    <property type="entry name" value="Glc/Sorbosone_DH"/>
</dbReference>
<keyword evidence="5 6" id="KW-0408">Iron</keyword>
<dbReference type="SMART" id="SM00089">
    <property type="entry name" value="PKD"/>
    <property type="match status" value="1"/>
</dbReference>
<dbReference type="SUPFAM" id="SSF46626">
    <property type="entry name" value="Cytochrome c"/>
    <property type="match status" value="1"/>
</dbReference>
<dbReference type="InterPro" id="IPR000601">
    <property type="entry name" value="PKD_dom"/>
</dbReference>
<reference evidence="10" key="1">
    <citation type="journal article" date="2019" name="Int. J. Syst. Evol. Microbiol.">
        <title>The Global Catalogue of Microorganisms (GCM) 10K type strain sequencing project: providing services to taxonomists for standard genome sequencing and annotation.</title>
        <authorList>
            <consortium name="The Broad Institute Genomics Platform"/>
            <consortium name="The Broad Institute Genome Sequencing Center for Infectious Disease"/>
            <person name="Wu L."/>
            <person name="Ma J."/>
        </authorList>
    </citation>
    <scope>NUCLEOTIDE SEQUENCE [LARGE SCALE GENOMIC DNA]</scope>
    <source>
        <strain evidence="10">CCM 8691</strain>
    </source>
</reference>
<dbReference type="SUPFAM" id="SSF50952">
    <property type="entry name" value="Soluble quinoprotein glucose dehydrogenase"/>
    <property type="match status" value="1"/>
</dbReference>
<evidence type="ECO:0000256" key="1">
    <source>
        <dbReference type="ARBA" id="ARBA00022448"/>
    </source>
</evidence>
<dbReference type="CDD" id="cd00146">
    <property type="entry name" value="PKD"/>
    <property type="match status" value="1"/>
</dbReference>
<feature type="domain" description="PKD" evidence="7">
    <location>
        <begin position="524"/>
        <end position="577"/>
    </location>
</feature>
<feature type="domain" description="Cytochrome c" evidence="8">
    <location>
        <begin position="644"/>
        <end position="729"/>
    </location>
</feature>
<evidence type="ECO:0000259" key="8">
    <source>
        <dbReference type="PROSITE" id="PS51007"/>
    </source>
</evidence>
<dbReference type="InterPro" id="IPR035986">
    <property type="entry name" value="PKD_dom_sf"/>
</dbReference>
<keyword evidence="10" id="KW-1185">Reference proteome</keyword>
<accession>A0ABV8P613</accession>
<evidence type="ECO:0000256" key="3">
    <source>
        <dbReference type="ARBA" id="ARBA00022723"/>
    </source>
</evidence>
<gene>
    <name evidence="9" type="ORF">ACFOWA_06010</name>
</gene>
<dbReference type="InterPro" id="IPR022409">
    <property type="entry name" value="PKD/Chitinase_dom"/>
</dbReference>
<dbReference type="InterPro" id="IPR036909">
    <property type="entry name" value="Cyt_c-like_dom_sf"/>
</dbReference>
<dbReference type="RefSeq" id="WP_378982799.1">
    <property type="nucleotide sequence ID" value="NZ_JBHSBW010000007.1"/>
</dbReference>
<dbReference type="Pfam" id="PF00801">
    <property type="entry name" value="PKD"/>
    <property type="match status" value="1"/>
</dbReference>
<dbReference type="EMBL" id="JBHSBW010000007">
    <property type="protein sequence ID" value="MFC4210724.1"/>
    <property type="molecule type" value="Genomic_DNA"/>
</dbReference>
<evidence type="ECO:0000256" key="4">
    <source>
        <dbReference type="ARBA" id="ARBA00022982"/>
    </source>
</evidence>
<dbReference type="Gene3D" id="2.120.10.30">
    <property type="entry name" value="TolB, C-terminal domain"/>
    <property type="match status" value="1"/>
</dbReference>
<dbReference type="Gene3D" id="1.10.760.10">
    <property type="entry name" value="Cytochrome c-like domain"/>
    <property type="match status" value="1"/>
</dbReference>
<dbReference type="SUPFAM" id="SSF49299">
    <property type="entry name" value="PKD domain"/>
    <property type="match status" value="1"/>
</dbReference>